<gene>
    <name evidence="9" type="primary">LOC112466495</name>
</gene>
<proteinExistence type="predicted"/>
<dbReference type="Proteomes" id="UP000504618">
    <property type="component" value="Unplaced"/>
</dbReference>
<feature type="domain" description="Myb/SANT-like DNA-binding" evidence="7">
    <location>
        <begin position="2"/>
        <end position="68"/>
    </location>
</feature>
<evidence type="ECO:0000259" key="7">
    <source>
        <dbReference type="Pfam" id="PF13873"/>
    </source>
</evidence>
<evidence type="ECO:0000256" key="2">
    <source>
        <dbReference type="ARBA" id="ARBA00016807"/>
    </source>
</evidence>
<evidence type="ECO:0000256" key="4">
    <source>
        <dbReference type="ARBA" id="ARBA00023163"/>
    </source>
</evidence>
<dbReference type="OrthoDB" id="7695594at2759"/>
<dbReference type="RefSeq" id="XP_024890380.1">
    <property type="nucleotide sequence ID" value="XM_025034612.1"/>
</dbReference>
<evidence type="ECO:0000313" key="9">
    <source>
        <dbReference type="RefSeq" id="XP_024890380.1"/>
    </source>
</evidence>
<comment type="subunit">
    <text evidence="1">Self-associates forming complexes of several hundred monomers.</text>
</comment>
<evidence type="ECO:0000256" key="3">
    <source>
        <dbReference type="ARBA" id="ARBA00023015"/>
    </source>
</evidence>
<evidence type="ECO:0000256" key="1">
    <source>
        <dbReference type="ARBA" id="ARBA00011764"/>
    </source>
</evidence>
<feature type="non-terminal residue" evidence="9">
    <location>
        <position position="204"/>
    </location>
</feature>
<dbReference type="InterPro" id="IPR028002">
    <property type="entry name" value="Myb_DNA-bind_5"/>
</dbReference>
<evidence type="ECO:0000313" key="8">
    <source>
        <dbReference type="Proteomes" id="UP000504618"/>
    </source>
</evidence>
<keyword evidence="8" id="KW-1185">Reference proteome</keyword>
<dbReference type="GeneID" id="112466495"/>
<keyword evidence="4" id="KW-0804">Transcription</keyword>
<organism evidence="8 9">
    <name type="scientific">Temnothorax curvispinosus</name>
    <dbReference type="NCBI Taxonomy" id="300111"/>
    <lineage>
        <taxon>Eukaryota</taxon>
        <taxon>Metazoa</taxon>
        <taxon>Ecdysozoa</taxon>
        <taxon>Arthropoda</taxon>
        <taxon>Hexapoda</taxon>
        <taxon>Insecta</taxon>
        <taxon>Pterygota</taxon>
        <taxon>Neoptera</taxon>
        <taxon>Endopterygota</taxon>
        <taxon>Hymenoptera</taxon>
        <taxon>Apocrita</taxon>
        <taxon>Aculeata</taxon>
        <taxon>Formicoidea</taxon>
        <taxon>Formicidae</taxon>
        <taxon>Myrmicinae</taxon>
        <taxon>Temnothorax</taxon>
    </lineage>
</organism>
<keyword evidence="3" id="KW-0805">Transcription regulation</keyword>
<name>A0A6J1RC72_9HYME</name>
<sequence>MVDYFTQHPHVATGKFKSLHGHDDLRGSWEQLVADLNQMAKGGKTKDVKSWKSTWRDNKTAVSQKIAKIRANRAATGNVGGPPLKLTEREIKILGIMGFDYVEGVQCPDAFPEEQPEAMELLAEGQEGILDDVPVVITTRNINDNTDLELIINPGITEGGINVYEASSQVVNLEIRESQDRELPTAESQVGESQAGEMQALESQ</sequence>
<dbReference type="AlphaFoldDB" id="A0A6J1RC72"/>
<protein>
    <recommendedName>
        <fullName evidence="2">Regulatory protein zeste</fullName>
    </recommendedName>
</protein>
<evidence type="ECO:0000256" key="6">
    <source>
        <dbReference type="SAM" id="MobiDB-lite"/>
    </source>
</evidence>
<accession>A0A6J1RC72</accession>
<comment type="function">
    <text evidence="5">Involved in transvection phenomena (= synapsis-dependent gene expression), where the synaptic pairing of chromosomes carrying genes with which zeste interacts influences the expression of these genes. Zeste binds to DNA and stimulates transcription from a nearby promoter.</text>
</comment>
<evidence type="ECO:0000256" key="5">
    <source>
        <dbReference type="ARBA" id="ARBA00025466"/>
    </source>
</evidence>
<feature type="region of interest" description="Disordered" evidence="6">
    <location>
        <begin position="178"/>
        <end position="204"/>
    </location>
</feature>
<dbReference type="Pfam" id="PF13873">
    <property type="entry name" value="Myb_DNA-bind_5"/>
    <property type="match status" value="1"/>
</dbReference>
<reference evidence="9" key="1">
    <citation type="submission" date="2025-08" db="UniProtKB">
        <authorList>
            <consortium name="RefSeq"/>
        </authorList>
    </citation>
    <scope>IDENTIFICATION</scope>
    <source>
        <tissue evidence="9">Whole body</tissue>
    </source>
</reference>